<comment type="caution">
    <text evidence="2">The sequence shown here is derived from an EMBL/GenBank/DDBJ whole genome shotgun (WGS) entry which is preliminary data.</text>
</comment>
<accession>A0A4R5C550</accession>
<dbReference type="OrthoDB" id="9553595at2"/>
<name>A0A4R5C550_9FLAO</name>
<keyword evidence="1" id="KW-0472">Membrane</keyword>
<dbReference type="Proteomes" id="UP000295479">
    <property type="component" value="Unassembled WGS sequence"/>
</dbReference>
<evidence type="ECO:0000313" key="2">
    <source>
        <dbReference type="EMBL" id="TDD94125.1"/>
    </source>
</evidence>
<reference evidence="2 3" key="1">
    <citation type="submission" date="2019-03" db="EMBL/GenBank/DDBJ databases">
        <title>Flavobacterium AR-3-4 sp. nov. isolated from arctic soil.</title>
        <authorList>
            <person name="Chaudhary D.K."/>
        </authorList>
    </citation>
    <scope>NUCLEOTIDE SEQUENCE [LARGE SCALE GENOMIC DNA]</scope>
    <source>
        <strain evidence="2 3">AR-3-4</strain>
    </source>
</reference>
<sequence>MKTAEYSKSAKGEGFQFNVTPAPKIIGGCAGIMFILLLAFFVAMILSTINTVVGTIAFIGIAAWGFLKMDMRKKNHRRPSSFFVNPEKIEVNGQNISTSSIHRLIIRNAYDKSPNIQLTGQTVPTGVGIGYDIRNMLEQISYSLEVETGGKATQLAGGMDDVTANGLYTDVSQVLGL</sequence>
<dbReference type="AlphaFoldDB" id="A0A4R5C550"/>
<evidence type="ECO:0000313" key="3">
    <source>
        <dbReference type="Proteomes" id="UP000295479"/>
    </source>
</evidence>
<protein>
    <submittedName>
        <fullName evidence="2">Uncharacterized protein</fullName>
    </submittedName>
</protein>
<keyword evidence="1" id="KW-1133">Transmembrane helix</keyword>
<keyword evidence="3" id="KW-1185">Reference proteome</keyword>
<dbReference type="EMBL" id="SMFK01000019">
    <property type="protein sequence ID" value="TDD94125.1"/>
    <property type="molecule type" value="Genomic_DNA"/>
</dbReference>
<feature type="transmembrane region" description="Helical" evidence="1">
    <location>
        <begin position="25"/>
        <end position="46"/>
    </location>
</feature>
<evidence type="ECO:0000256" key="1">
    <source>
        <dbReference type="SAM" id="Phobius"/>
    </source>
</evidence>
<organism evidence="2 3">
    <name type="scientific">Flavobacterium cellulosilyticum</name>
    <dbReference type="NCBI Taxonomy" id="2541731"/>
    <lineage>
        <taxon>Bacteria</taxon>
        <taxon>Pseudomonadati</taxon>
        <taxon>Bacteroidota</taxon>
        <taxon>Flavobacteriia</taxon>
        <taxon>Flavobacteriales</taxon>
        <taxon>Flavobacteriaceae</taxon>
        <taxon>Flavobacterium</taxon>
    </lineage>
</organism>
<feature type="transmembrane region" description="Helical" evidence="1">
    <location>
        <begin position="52"/>
        <end position="69"/>
    </location>
</feature>
<dbReference type="RefSeq" id="WP_132009358.1">
    <property type="nucleotide sequence ID" value="NZ_SMFK01000019.1"/>
</dbReference>
<keyword evidence="1" id="KW-0812">Transmembrane</keyword>
<proteinExistence type="predicted"/>
<gene>
    <name evidence="2" type="ORF">E0F76_17695</name>
</gene>